<name>A7I0A7_CAMHC</name>
<evidence type="ECO:0000256" key="1">
    <source>
        <dbReference type="ARBA" id="ARBA00004863"/>
    </source>
</evidence>
<dbReference type="SUPFAM" id="SSF53850">
    <property type="entry name" value="Periplasmic binding protein-like II"/>
    <property type="match status" value="1"/>
</dbReference>
<comment type="function">
    <text evidence="4">Catalyzes the dehydration of chorismate into 3-[(1-carboxyvinyl)oxy]benzoate, a step in the biosynthesis of menaquinone (MK, vitamin K2).</text>
</comment>
<dbReference type="Proteomes" id="UP000002407">
    <property type="component" value="Chromosome"/>
</dbReference>
<dbReference type="GO" id="GO:0009234">
    <property type="term" value="P:menaquinone biosynthetic process"/>
    <property type="evidence" value="ECO:0007669"/>
    <property type="project" value="UniProtKB-UniRule"/>
</dbReference>
<keyword evidence="2 4" id="KW-0474">Menaquinone biosynthesis</keyword>
<evidence type="ECO:0000313" key="6">
    <source>
        <dbReference type="Proteomes" id="UP000002407"/>
    </source>
</evidence>
<keyword evidence="3 4" id="KW-0456">Lyase</keyword>
<dbReference type="InterPro" id="IPR003773">
    <property type="entry name" value="Menaquinone_biosynth"/>
</dbReference>
<dbReference type="Pfam" id="PF02621">
    <property type="entry name" value="VitK2_biosynth"/>
    <property type="match status" value="2"/>
</dbReference>
<dbReference type="OrthoDB" id="9810112at2"/>
<dbReference type="KEGG" id="cha:CHAB381_0346"/>
<evidence type="ECO:0000256" key="3">
    <source>
        <dbReference type="ARBA" id="ARBA00023239"/>
    </source>
</evidence>
<comment type="catalytic activity">
    <reaction evidence="4">
        <text>chorismate = 3-[(1-carboxyvinyl)-oxy]benzoate + H2O</text>
        <dbReference type="Rhea" id="RHEA:40051"/>
        <dbReference type="ChEBI" id="CHEBI:15377"/>
        <dbReference type="ChEBI" id="CHEBI:29748"/>
        <dbReference type="ChEBI" id="CHEBI:76981"/>
        <dbReference type="EC" id="4.2.1.151"/>
    </reaction>
</comment>
<dbReference type="InterPro" id="IPR030868">
    <property type="entry name" value="MqnA"/>
</dbReference>
<dbReference type="HAMAP" id="MF_00995">
    <property type="entry name" value="MqnA"/>
    <property type="match status" value="1"/>
</dbReference>
<comment type="pathway">
    <text evidence="1 4">Quinol/quinone metabolism; menaquinone biosynthesis.</text>
</comment>
<comment type="similarity">
    <text evidence="4">Belongs to the MqnA/MqnD family. MqnA subfamily.</text>
</comment>
<evidence type="ECO:0000313" key="5">
    <source>
        <dbReference type="EMBL" id="ABS51007.1"/>
    </source>
</evidence>
<dbReference type="PANTHER" id="PTHR37690">
    <property type="entry name" value="CHORISMATE DEHYDRATASE"/>
    <property type="match status" value="1"/>
</dbReference>
<dbReference type="HOGENOM" id="CLU_059898_1_0_7"/>
<proteinExistence type="inferred from homology"/>
<accession>A7I0A7</accession>
<evidence type="ECO:0000256" key="2">
    <source>
        <dbReference type="ARBA" id="ARBA00022428"/>
    </source>
</evidence>
<dbReference type="UniPathway" id="UPA00079"/>
<sequence>MLFGKIDYLNLLPFHVFLKRSRLQNATKKAIEFKKDVPSKLCRSLFYGKVDAAVISSIESRIKKYKKISMGVVAKDRVISVLVRKNSARKLDPASMSSNMLSLILNLKGEVIIGDRALKCYLNEGRDKFYDLGEIWHKKYNLPFVFAKFCCIKNGDFYTGLIKKFLKQKVKIPQYILAEYAKSRGITKKDITWYLNFISYKIGAKEEKAFKIFIKKARKLNFNPMEKNDG</sequence>
<reference evidence="6" key="1">
    <citation type="submission" date="2007-07" db="EMBL/GenBank/DDBJ databases">
        <title>Complete genome sequence of Campylobacter hominis ATCC BAA-381, a commensal isolated from the human gastrointestinal tract.</title>
        <authorList>
            <person name="Fouts D.E."/>
            <person name="Mongodin E.F."/>
            <person name="Puiu D."/>
            <person name="Sebastian Y."/>
            <person name="Miller W.G."/>
            <person name="Mandrell R.E."/>
            <person name="Nelson K.E."/>
        </authorList>
    </citation>
    <scope>NUCLEOTIDE SEQUENCE [LARGE SCALE GENOMIC DNA]</scope>
    <source>
        <strain evidence="6">ATCC BAA-381 / LMG 19568 / NCTC 13146 / CH001A</strain>
    </source>
</reference>
<dbReference type="Gene3D" id="3.40.190.10">
    <property type="entry name" value="Periplasmic binding protein-like II"/>
    <property type="match status" value="1"/>
</dbReference>
<evidence type="ECO:0000256" key="4">
    <source>
        <dbReference type="HAMAP-Rule" id="MF_00995"/>
    </source>
</evidence>
<dbReference type="STRING" id="360107.CHAB381_0346"/>
<keyword evidence="6" id="KW-1185">Reference proteome</keyword>
<dbReference type="GO" id="GO:0016836">
    <property type="term" value="F:hydro-lyase activity"/>
    <property type="evidence" value="ECO:0007669"/>
    <property type="project" value="UniProtKB-UniRule"/>
</dbReference>
<dbReference type="EMBL" id="CP000776">
    <property type="protein sequence ID" value="ABS51007.1"/>
    <property type="molecule type" value="Genomic_DNA"/>
</dbReference>
<dbReference type="PANTHER" id="PTHR37690:SF1">
    <property type="entry name" value="CHORISMATE DEHYDRATASE"/>
    <property type="match status" value="1"/>
</dbReference>
<dbReference type="RefSeq" id="WP_012108230.1">
    <property type="nucleotide sequence ID" value="NC_009714.1"/>
</dbReference>
<dbReference type="eggNOG" id="COG1427">
    <property type="taxonomic scope" value="Bacteria"/>
</dbReference>
<dbReference type="EC" id="4.2.1.151" evidence="4"/>
<dbReference type="AlphaFoldDB" id="A7I0A7"/>
<gene>
    <name evidence="4" type="primary">mqnA</name>
    <name evidence="5" type="ordered locus">CHAB381_0346</name>
</gene>
<organism evidence="5 6">
    <name type="scientific">Campylobacter hominis (strain ATCC BAA-381 / DSM 21671 / CCUG 45161 / LMG 19568 / NCTC 13146 / CH001A)</name>
    <dbReference type="NCBI Taxonomy" id="360107"/>
    <lineage>
        <taxon>Bacteria</taxon>
        <taxon>Pseudomonadati</taxon>
        <taxon>Campylobacterota</taxon>
        <taxon>Epsilonproteobacteria</taxon>
        <taxon>Campylobacterales</taxon>
        <taxon>Campylobacteraceae</taxon>
        <taxon>Campylobacter</taxon>
    </lineage>
</organism>
<protein>
    <recommendedName>
        <fullName evidence="4">Chorismate dehydratase</fullName>
        <ecNumber evidence="4">4.2.1.151</ecNumber>
    </recommendedName>
    <alternativeName>
        <fullName evidence="4">Menaquinone biosynthetic enzyme MqnA</fullName>
    </alternativeName>
</protein>